<name>A0A6J6MNS7_9ZZZZ</name>
<protein>
    <submittedName>
        <fullName evidence="2">Unannotated protein</fullName>
    </submittedName>
</protein>
<evidence type="ECO:0000259" key="1">
    <source>
        <dbReference type="Pfam" id="PF01593"/>
    </source>
</evidence>
<sequence length="334" mass="35156">MVIVVGGGISGVACAGELNARGIAVQLHDRGHKLGGRMASRVIRDSETKFDGHIVDIGASYFTASAESFSAVVADWQSRGLARGWTDSFHLATPQGVAGVRGGPMRFAAPGGLRSLVADLASKLPSTQITSNHSVEAVSFAGDHLTVDEVPAIAVALCMPDPQARAILDSKSPQLEAAIEATCGVVWEPTFAVTAVFQNTCWAPFDGVFVNDDAVLTWIANDGSRRGDHAPVLVAHVDPVLAAGHLADPAAVIPIVLAALQRILALTEQPIWVDIQRWTYARPLIAWADECYLDDDVNIGLASDAWAGGPRVETAWLSGTALGQRIAERLAAST</sequence>
<dbReference type="Gene3D" id="3.50.50.60">
    <property type="entry name" value="FAD/NAD(P)-binding domain"/>
    <property type="match status" value="1"/>
</dbReference>
<feature type="domain" description="Amine oxidase" evidence="1">
    <location>
        <begin position="102"/>
        <end position="320"/>
    </location>
</feature>
<dbReference type="InterPro" id="IPR002937">
    <property type="entry name" value="Amino_oxidase"/>
</dbReference>
<dbReference type="InterPro" id="IPR036188">
    <property type="entry name" value="FAD/NAD-bd_sf"/>
</dbReference>
<evidence type="ECO:0000313" key="3">
    <source>
        <dbReference type="EMBL" id="CAB4694854.1"/>
    </source>
</evidence>
<dbReference type="Gene3D" id="3.90.660.10">
    <property type="match status" value="1"/>
</dbReference>
<dbReference type="AlphaFoldDB" id="A0A6J6MNS7"/>
<dbReference type="EMBL" id="CAEZXZ010000015">
    <property type="protein sequence ID" value="CAB4694854.1"/>
    <property type="molecule type" value="Genomic_DNA"/>
</dbReference>
<gene>
    <name evidence="2" type="ORF">UFOPK2310_00819</name>
    <name evidence="3" type="ORF">UFOPK2625_00188</name>
</gene>
<evidence type="ECO:0000313" key="2">
    <source>
        <dbReference type="EMBL" id="CAB4674648.1"/>
    </source>
</evidence>
<dbReference type="PANTHER" id="PTHR16128">
    <property type="entry name" value="FAD/NAD(P)-BINDING OXIDOREDUCTASE FAMILY PROTEIN"/>
    <property type="match status" value="1"/>
</dbReference>
<reference evidence="2" key="1">
    <citation type="submission" date="2020-05" db="EMBL/GenBank/DDBJ databases">
        <authorList>
            <person name="Chiriac C."/>
            <person name="Salcher M."/>
            <person name="Ghai R."/>
            <person name="Kavagutti S V."/>
        </authorList>
    </citation>
    <scope>NUCLEOTIDE SEQUENCE</scope>
</reference>
<dbReference type="Pfam" id="PF01593">
    <property type="entry name" value="Amino_oxidase"/>
    <property type="match status" value="1"/>
</dbReference>
<proteinExistence type="predicted"/>
<accession>A0A6J6MNS7</accession>
<dbReference type="PANTHER" id="PTHR16128:SF5">
    <property type="entry name" value="FAD_NAD(P)-BINDING OXIDOREDUCTASE FAMILY PROTEIN"/>
    <property type="match status" value="1"/>
</dbReference>
<organism evidence="2">
    <name type="scientific">freshwater metagenome</name>
    <dbReference type="NCBI Taxonomy" id="449393"/>
    <lineage>
        <taxon>unclassified sequences</taxon>
        <taxon>metagenomes</taxon>
        <taxon>ecological metagenomes</taxon>
    </lineage>
</organism>
<dbReference type="GO" id="GO:0016491">
    <property type="term" value="F:oxidoreductase activity"/>
    <property type="evidence" value="ECO:0007669"/>
    <property type="project" value="InterPro"/>
</dbReference>
<dbReference type="EMBL" id="CAEZWW010000087">
    <property type="protein sequence ID" value="CAB4674648.1"/>
    <property type="molecule type" value="Genomic_DNA"/>
</dbReference>
<dbReference type="SUPFAM" id="SSF51905">
    <property type="entry name" value="FAD/NAD(P)-binding domain"/>
    <property type="match status" value="1"/>
</dbReference>
<dbReference type="Pfam" id="PF13450">
    <property type="entry name" value="NAD_binding_8"/>
    <property type="match status" value="1"/>
</dbReference>